<dbReference type="InterPro" id="IPR036866">
    <property type="entry name" value="RibonucZ/Hydroxyglut_hydro"/>
</dbReference>
<dbReference type="RefSeq" id="XP_025469984.1">
    <property type="nucleotide sequence ID" value="XM_025611234.1"/>
</dbReference>
<reference evidence="3 4" key="1">
    <citation type="submission" date="2016-12" db="EMBL/GenBank/DDBJ databases">
        <title>The genomes of Aspergillus section Nigri reveals drivers in fungal speciation.</title>
        <authorList>
            <consortium name="DOE Joint Genome Institute"/>
            <person name="Vesth T.C."/>
            <person name="Nybo J."/>
            <person name="Theobald S."/>
            <person name="Brandl J."/>
            <person name="Frisvad J.C."/>
            <person name="Nielsen K.F."/>
            <person name="Lyhne E.K."/>
            <person name="Kogle M.E."/>
            <person name="Kuo A."/>
            <person name="Riley R."/>
            <person name="Clum A."/>
            <person name="Nolan M."/>
            <person name="Lipzen A."/>
            <person name="Salamov A."/>
            <person name="Henrissat B."/>
            <person name="Wiebenga A."/>
            <person name="De Vries R.P."/>
            <person name="Grigoriev I.V."/>
            <person name="Mortensen U.H."/>
            <person name="Andersen M.R."/>
            <person name="Baker S.E."/>
        </authorList>
    </citation>
    <scope>NUCLEOTIDE SEQUENCE [LARGE SCALE GENOMIC DNA]</scope>
    <source>
        <strain evidence="3 4">CBS 115572</strain>
    </source>
</reference>
<keyword evidence="4" id="KW-1185">Reference proteome</keyword>
<feature type="domain" description="Metallo-beta-lactamase" evidence="2">
    <location>
        <begin position="29"/>
        <end position="238"/>
    </location>
</feature>
<dbReference type="EMBL" id="MSFK01000007">
    <property type="protein sequence ID" value="PWY93223.1"/>
    <property type="molecule type" value="Genomic_DNA"/>
</dbReference>
<evidence type="ECO:0000313" key="3">
    <source>
        <dbReference type="EMBL" id="PWY93223.1"/>
    </source>
</evidence>
<sequence>MPPSTFKSSVSVTHITTATVLLEINGVAFLTDPVFGEANVPHEITRLFPHATEPVFTSSTEGPALGLDQLPPIDAVLLSHEDHCDNLDPQGRQLLDGRRVITTPDGAKNLAPRPGVFAIESWETQTHHFGGVKYAVTGTPCIHLPGGETTGFVLHTEAFGINGDGRPNVIWIPGDTIYLEEFTQVKDRFNVVLAILNLGAAKVMWPGQEEPLQITMGGSDAARLMQAAGVETIIPVHYESWHHFTELGDELRKVLDKAGLLDKVVWVEPGVKRTIF</sequence>
<proteinExistence type="predicted"/>
<comment type="caution">
    <text evidence="3">The sequence shown here is derived from an EMBL/GenBank/DDBJ whole genome shotgun (WGS) entry which is preliminary data.</text>
</comment>
<dbReference type="Pfam" id="PF12706">
    <property type="entry name" value="Lactamase_B_2"/>
    <property type="match status" value="1"/>
</dbReference>
<evidence type="ECO:0000256" key="1">
    <source>
        <dbReference type="ARBA" id="ARBA00022801"/>
    </source>
</evidence>
<dbReference type="GeneID" id="37113377"/>
<dbReference type="PANTHER" id="PTHR43546">
    <property type="entry name" value="UPF0173 METAL-DEPENDENT HYDROLASE MJ1163-RELATED"/>
    <property type="match status" value="1"/>
</dbReference>
<name>A0A317X3S5_9EURO</name>
<dbReference type="Proteomes" id="UP000246702">
    <property type="component" value="Unassembled WGS sequence"/>
</dbReference>
<evidence type="ECO:0000313" key="4">
    <source>
        <dbReference type="Proteomes" id="UP000246702"/>
    </source>
</evidence>
<dbReference type="GO" id="GO:0016787">
    <property type="term" value="F:hydrolase activity"/>
    <property type="evidence" value="ECO:0007669"/>
    <property type="project" value="UniProtKB-KW"/>
</dbReference>
<dbReference type="OrthoDB" id="332863at2759"/>
<dbReference type="PANTHER" id="PTHR43546:SF9">
    <property type="entry name" value="L-ASCORBATE-6-PHOSPHATE LACTONASE ULAG-RELATED"/>
    <property type="match status" value="1"/>
</dbReference>
<gene>
    <name evidence="3" type="ORF">BO94DRAFT_532957</name>
</gene>
<dbReference type="SUPFAM" id="SSF56281">
    <property type="entry name" value="Metallo-hydrolase/oxidoreductase"/>
    <property type="match status" value="1"/>
</dbReference>
<dbReference type="InterPro" id="IPR001279">
    <property type="entry name" value="Metallo-B-lactamas"/>
</dbReference>
<keyword evidence="1 3" id="KW-0378">Hydrolase</keyword>
<dbReference type="AlphaFoldDB" id="A0A317X3S5"/>
<protein>
    <submittedName>
        <fullName evidence="3">Metallo-hydrolase/oxidoreductase</fullName>
    </submittedName>
</protein>
<dbReference type="InterPro" id="IPR050114">
    <property type="entry name" value="UPF0173_UPF0282_UlaG_hydrolase"/>
</dbReference>
<organism evidence="3 4">
    <name type="scientific">Aspergillus sclerotioniger CBS 115572</name>
    <dbReference type="NCBI Taxonomy" id="1450535"/>
    <lineage>
        <taxon>Eukaryota</taxon>
        <taxon>Fungi</taxon>
        <taxon>Dikarya</taxon>
        <taxon>Ascomycota</taxon>
        <taxon>Pezizomycotina</taxon>
        <taxon>Eurotiomycetes</taxon>
        <taxon>Eurotiomycetidae</taxon>
        <taxon>Eurotiales</taxon>
        <taxon>Aspergillaceae</taxon>
        <taxon>Aspergillus</taxon>
        <taxon>Aspergillus subgen. Circumdati</taxon>
    </lineage>
</organism>
<accession>A0A317X3S5</accession>
<dbReference type="Gene3D" id="3.60.15.10">
    <property type="entry name" value="Ribonuclease Z/Hydroxyacylglutathione hydrolase-like"/>
    <property type="match status" value="1"/>
</dbReference>
<evidence type="ECO:0000259" key="2">
    <source>
        <dbReference type="Pfam" id="PF12706"/>
    </source>
</evidence>